<sequence length="464" mass="51680">MRVPKAAIWPSPSDDLSNSELRALTDGHASAKVLRTLMVANKGDLLRWGKSQQFIHFCKTRLGLKIQPLDSYNNSLVDAIILRDNATHGTNNGLSYYSLGANIPINEATESLHRWAQYELAHVGGFIGSGVESSDPIAPSKVFHCSPCHFRTLQLTIYLIKTPKSSIENDLNIFDIEDLLKSQGSRSTLLLLVNANEDDVTRWILVPMFQNFCVKVFQMRQSIDLPDYVRGTVQPRSSIELSLDFVNDASIPEGSPPDTPFLAGPLAGKSVTLILAHLQSYAQRLLDITKIPIRLEGKTIAWWLVEAWPSINVNEPVSMYALPVHQPVIPQDVQDRIVEWGQDYSLETLAGVLECERVLENRMSMNGFKLNIKMPNKVLTFIKDRFSQMAIETTSGSISTGCFMDENFFLPLVRQASRGEIEDGETVRFDFVNEHVVLHSNHDVNSHYIIGSGVAVDGGTSVAM</sequence>
<gene>
    <name evidence="1" type="ORF">FFUJ_02547</name>
</gene>
<proteinExistence type="predicted"/>
<keyword evidence="2" id="KW-1185">Reference proteome</keyword>
<dbReference type="HOGENOM" id="CLU_589304_0_0_1"/>
<dbReference type="AlphaFoldDB" id="S0DT20"/>
<dbReference type="GeneID" id="35396029"/>
<protein>
    <submittedName>
        <fullName evidence="1">Uncharacterized protein</fullName>
    </submittedName>
</protein>
<dbReference type="RefSeq" id="XP_023427672.1">
    <property type="nucleotide sequence ID" value="XM_023574291.1"/>
</dbReference>
<evidence type="ECO:0000313" key="2">
    <source>
        <dbReference type="Proteomes" id="UP000016800"/>
    </source>
</evidence>
<reference evidence="2" key="1">
    <citation type="journal article" date="2013" name="PLoS Pathog.">
        <title>Deciphering the cryptic genome: genome-wide analyses of the rice pathogen Fusarium fujikuroi reveal complex regulation of secondary metabolism and novel metabolites.</title>
        <authorList>
            <person name="Wiemann P."/>
            <person name="Sieber C.M."/>
            <person name="von Bargen K.W."/>
            <person name="Studt L."/>
            <person name="Niehaus E.M."/>
            <person name="Espino J.J."/>
            <person name="Huss K."/>
            <person name="Michielse C.B."/>
            <person name="Albermann S."/>
            <person name="Wagner D."/>
            <person name="Bergner S.V."/>
            <person name="Connolly L.R."/>
            <person name="Fischer A."/>
            <person name="Reuter G."/>
            <person name="Kleigrewe K."/>
            <person name="Bald T."/>
            <person name="Wingfield B.D."/>
            <person name="Ophir R."/>
            <person name="Freeman S."/>
            <person name="Hippler M."/>
            <person name="Smith K.M."/>
            <person name="Brown D.W."/>
            <person name="Proctor R.H."/>
            <person name="Munsterkotter M."/>
            <person name="Freitag M."/>
            <person name="Humpf H.U."/>
            <person name="Guldener U."/>
            <person name="Tudzynski B."/>
        </authorList>
    </citation>
    <scope>NUCLEOTIDE SEQUENCE [LARGE SCALE GENOMIC DNA]</scope>
    <source>
        <strain evidence="2">CBS 195.34 / IMI 58289 / NRRL A-6831</strain>
    </source>
</reference>
<evidence type="ECO:0000313" key="1">
    <source>
        <dbReference type="EMBL" id="CCT65591.1"/>
    </source>
</evidence>
<dbReference type="VEuPathDB" id="FungiDB:FFUJ_02547"/>
<dbReference type="Proteomes" id="UP000016800">
    <property type="component" value="Chromosome III"/>
</dbReference>
<accession>S0DT20</accession>
<organism evidence="1 2">
    <name type="scientific">Gibberella fujikuroi (strain CBS 195.34 / IMI 58289 / NRRL A-6831)</name>
    <name type="common">Bakanae and foot rot disease fungus</name>
    <name type="synonym">Fusarium fujikuroi</name>
    <dbReference type="NCBI Taxonomy" id="1279085"/>
    <lineage>
        <taxon>Eukaryota</taxon>
        <taxon>Fungi</taxon>
        <taxon>Dikarya</taxon>
        <taxon>Ascomycota</taxon>
        <taxon>Pezizomycotina</taxon>
        <taxon>Sordariomycetes</taxon>
        <taxon>Hypocreomycetidae</taxon>
        <taxon>Hypocreales</taxon>
        <taxon>Nectriaceae</taxon>
        <taxon>Fusarium</taxon>
        <taxon>Fusarium fujikuroi species complex</taxon>
    </lineage>
</organism>
<dbReference type="EMBL" id="HF679025">
    <property type="protein sequence ID" value="CCT65591.1"/>
    <property type="molecule type" value="Genomic_DNA"/>
</dbReference>
<name>S0DT20_GIBF5</name>